<dbReference type="PANTHER" id="PTHR42655">
    <property type="entry name" value="GLYCOGEN PHOSPHORYLASE"/>
    <property type="match status" value="1"/>
</dbReference>
<evidence type="ECO:0000256" key="8">
    <source>
        <dbReference type="ARBA" id="ARBA00023277"/>
    </source>
</evidence>
<evidence type="ECO:0000313" key="11">
    <source>
        <dbReference type="EMBL" id="MBB5347658.1"/>
    </source>
</evidence>
<dbReference type="PROSITE" id="PS00102">
    <property type="entry name" value="PHOSPHORYLASE"/>
    <property type="match status" value="1"/>
</dbReference>
<dbReference type="GO" id="GO:0005975">
    <property type="term" value="P:carbohydrate metabolic process"/>
    <property type="evidence" value="ECO:0007669"/>
    <property type="project" value="InterPro"/>
</dbReference>
<accession>A0A840UYC2</accession>
<name>A0A840UYC2_9BACT</name>
<keyword evidence="5 11" id="KW-0328">Glycosyltransferase</keyword>
<proteinExistence type="inferred from homology"/>
<dbReference type="GO" id="GO:0008184">
    <property type="term" value="F:glycogen phosphorylase activity"/>
    <property type="evidence" value="ECO:0007669"/>
    <property type="project" value="InterPro"/>
</dbReference>
<evidence type="ECO:0000256" key="6">
    <source>
        <dbReference type="ARBA" id="ARBA00022679"/>
    </source>
</evidence>
<dbReference type="RefSeq" id="WP_183349605.1">
    <property type="nucleotide sequence ID" value="NZ_JACHEO010000005.1"/>
</dbReference>
<dbReference type="Proteomes" id="UP000539642">
    <property type="component" value="Unassembled WGS sequence"/>
</dbReference>
<sequence>MNSTRPIATDQLKKEMLATSPIGTFFGISQRTFDHVWGQLTDPAGNSVVYISMEIGADPDVYSPIRARLANITDSHQITDSRLLDFYNTFVHGPQKIPTYSGGLGILAGDTLKSYADCHLPVIAVSLLYRQGYFAQYVDSQLGQISQTVDWHPESTPGLYLLQNPDNPEMPLQIEVPFLNEYGQETVATAQVWMKMEVSCDLDFFVPEILLDFYRSETPSLIRNAASQLYNAESSMIKAMQRRMLGIGIMPALRALGVTSKTFHLNEQHGVVVAIQLIVDELTNILQHPQIELASDEQVFEAARIVSQRLVYTIHTPVKAGHDRFNKSLYAGISEKSCQRILDLLAHDEDSPHSYNFTQLAMHVNRSANSVSRLHRDVTCRQFPQFAGKISAITNGVHHLTWISDERAKVFDATPLLSGWRHNPGVFARAAEIIDDTDFRERLSSAWEADSKTLIDAVNRMLILHRTQMSMTWIDPPNYLSTRVDADSSLKPEVFTVGFARRFSTYKRADLIFNDIEQLCRISVDNNWPINFLFAGKAHPADEPGKTVIKNLLNHQEELYRKSGGLVNLVFIPNYDMHIARKLVAGVHCWLNSPKRPLEASGTSGMKAAMNGVPNVSIMDGWWVEGYHDGATGWKFGHEGPIDNASLSESREELLYFEDSTSFYSLLPLILSAFYDNNRSKVFLDKGINNLLLNIPIFNTHRMAAEYLQRYDLKLPVDQALEMKHFAQLYSSDI</sequence>
<dbReference type="AlphaFoldDB" id="A0A840UYC2"/>
<gene>
    <name evidence="11" type="ORF">HNQ81_001379</name>
</gene>
<dbReference type="PIRSF" id="PIRSF000460">
    <property type="entry name" value="Pprylas_GlgP"/>
    <property type="match status" value="1"/>
</dbReference>
<comment type="cofactor">
    <cofactor evidence="2">
        <name>pyridoxal 5'-phosphate</name>
        <dbReference type="ChEBI" id="CHEBI:597326"/>
    </cofactor>
</comment>
<dbReference type="Pfam" id="PF00343">
    <property type="entry name" value="Phosphorylase"/>
    <property type="match status" value="1"/>
</dbReference>
<dbReference type="NCBIfam" id="TIGR02094">
    <property type="entry name" value="more_P_ylases"/>
    <property type="match status" value="1"/>
</dbReference>
<dbReference type="InterPro" id="IPR000811">
    <property type="entry name" value="Glyco_trans_35"/>
</dbReference>
<dbReference type="GO" id="GO:0030170">
    <property type="term" value="F:pyridoxal phosphate binding"/>
    <property type="evidence" value="ECO:0007669"/>
    <property type="project" value="InterPro"/>
</dbReference>
<comment type="function">
    <text evidence="9">Phosphorylase is an important allosteric enzyme in carbohydrate metabolism. Enzymes from different sources differ in their regulatory mechanisms and in their natural substrates. However, all known phosphorylases share catalytic and structural properties.</text>
</comment>
<feature type="modified residue" description="N6-(pyridoxal phosphate)lysine" evidence="10">
    <location>
        <position position="607"/>
    </location>
</feature>
<evidence type="ECO:0000256" key="9">
    <source>
        <dbReference type="ARBA" id="ARBA00025174"/>
    </source>
</evidence>
<keyword evidence="8" id="KW-0119">Carbohydrate metabolism</keyword>
<dbReference type="PANTHER" id="PTHR42655:SF1">
    <property type="entry name" value="GLYCOGEN PHOSPHORYLASE"/>
    <property type="match status" value="1"/>
</dbReference>
<dbReference type="Gene3D" id="3.40.50.2000">
    <property type="entry name" value="Glycogen Phosphorylase B"/>
    <property type="match status" value="3"/>
</dbReference>
<evidence type="ECO:0000256" key="2">
    <source>
        <dbReference type="ARBA" id="ARBA00001933"/>
    </source>
</evidence>
<reference evidence="11 12" key="1">
    <citation type="submission" date="2020-08" db="EMBL/GenBank/DDBJ databases">
        <title>Genomic Encyclopedia of Type Strains, Phase IV (KMG-IV): sequencing the most valuable type-strain genomes for metagenomic binning, comparative biology and taxonomic classification.</title>
        <authorList>
            <person name="Goeker M."/>
        </authorList>
    </citation>
    <scope>NUCLEOTIDE SEQUENCE [LARGE SCALE GENOMIC DNA]</scope>
    <source>
        <strain evidence="11 12">DSM 28570</strain>
    </source>
</reference>
<protein>
    <recommendedName>
        <fullName evidence="4">glycogen phosphorylase</fullName>
        <ecNumber evidence="4">2.4.1.1</ecNumber>
    </recommendedName>
</protein>
<evidence type="ECO:0000256" key="1">
    <source>
        <dbReference type="ARBA" id="ARBA00001275"/>
    </source>
</evidence>
<evidence type="ECO:0000256" key="10">
    <source>
        <dbReference type="PIRSR" id="PIRSR000460-1"/>
    </source>
</evidence>
<comment type="caution">
    <text evidence="11">The sequence shown here is derived from an EMBL/GenBank/DDBJ whole genome shotgun (WGS) entry which is preliminary data.</text>
</comment>
<comment type="catalytic activity">
    <reaction evidence="1">
        <text>[(1-&gt;4)-alpha-D-glucosyl](n) + phosphate = [(1-&gt;4)-alpha-D-glucosyl](n-1) + alpha-D-glucose 1-phosphate</text>
        <dbReference type="Rhea" id="RHEA:41732"/>
        <dbReference type="Rhea" id="RHEA-COMP:9584"/>
        <dbReference type="Rhea" id="RHEA-COMP:9586"/>
        <dbReference type="ChEBI" id="CHEBI:15444"/>
        <dbReference type="ChEBI" id="CHEBI:43474"/>
        <dbReference type="ChEBI" id="CHEBI:58601"/>
        <dbReference type="EC" id="2.4.1.1"/>
    </reaction>
</comment>
<evidence type="ECO:0000256" key="7">
    <source>
        <dbReference type="ARBA" id="ARBA00022898"/>
    </source>
</evidence>
<keyword evidence="6 11" id="KW-0808">Transferase</keyword>
<dbReference type="SUPFAM" id="SSF53756">
    <property type="entry name" value="UDP-Glycosyltransferase/glycogen phosphorylase"/>
    <property type="match status" value="1"/>
</dbReference>
<dbReference type="InterPro" id="IPR035090">
    <property type="entry name" value="Pyridoxal_P_attach_site"/>
</dbReference>
<dbReference type="EC" id="2.4.1.1" evidence="4"/>
<dbReference type="InterPro" id="IPR011834">
    <property type="entry name" value="Agluc_phsphrylas"/>
</dbReference>
<dbReference type="InterPro" id="IPR052182">
    <property type="entry name" value="Glycogen/Maltodextrin_Phosph"/>
</dbReference>
<keyword evidence="7 10" id="KW-0663">Pyridoxal phosphate</keyword>
<evidence type="ECO:0000256" key="4">
    <source>
        <dbReference type="ARBA" id="ARBA00012591"/>
    </source>
</evidence>
<evidence type="ECO:0000313" key="12">
    <source>
        <dbReference type="Proteomes" id="UP000539642"/>
    </source>
</evidence>
<organism evidence="11 12">
    <name type="scientific">Desulfoprunum benzoelyticum</name>
    <dbReference type="NCBI Taxonomy" id="1506996"/>
    <lineage>
        <taxon>Bacteria</taxon>
        <taxon>Pseudomonadati</taxon>
        <taxon>Thermodesulfobacteriota</taxon>
        <taxon>Desulfobulbia</taxon>
        <taxon>Desulfobulbales</taxon>
        <taxon>Desulfobulbaceae</taxon>
        <taxon>Desulfoprunum</taxon>
    </lineage>
</organism>
<evidence type="ECO:0000256" key="3">
    <source>
        <dbReference type="ARBA" id="ARBA00006047"/>
    </source>
</evidence>
<evidence type="ECO:0000256" key="5">
    <source>
        <dbReference type="ARBA" id="ARBA00022676"/>
    </source>
</evidence>
<keyword evidence="12" id="KW-1185">Reference proteome</keyword>
<dbReference type="EMBL" id="JACHEO010000005">
    <property type="protein sequence ID" value="MBB5347658.1"/>
    <property type="molecule type" value="Genomic_DNA"/>
</dbReference>
<comment type="similarity">
    <text evidence="3">Belongs to the glycogen phosphorylase family.</text>
</comment>